<comment type="caution">
    <text evidence="17">The sequence shown here is derived from an EMBL/GenBank/DDBJ whole genome shotgun (WGS) entry which is preliminary data.</text>
</comment>
<comment type="similarity">
    <text evidence="4 14">Belongs to the LRR-containing bacterial E3 ligase family.</text>
</comment>
<feature type="transmembrane region" description="Helical" evidence="15">
    <location>
        <begin position="406"/>
        <end position="430"/>
    </location>
</feature>
<keyword evidence="9" id="KW-0677">Repeat</keyword>
<dbReference type="InterPro" id="IPR051071">
    <property type="entry name" value="LRR-bact_E3_ubiq_ligases"/>
</dbReference>
<keyword evidence="10 14" id="KW-0833">Ubl conjugation pathway</keyword>
<evidence type="ECO:0000256" key="6">
    <source>
        <dbReference type="ARBA" id="ARBA00022525"/>
    </source>
</evidence>
<name>A0A6A7YT73_9PSED</name>
<evidence type="ECO:0000313" key="19">
    <source>
        <dbReference type="Proteomes" id="UP000437970"/>
    </source>
</evidence>
<keyword evidence="6 14" id="KW-0964">Secreted</keyword>
<keyword evidence="12" id="KW-0843">Virulence</keyword>
<keyword evidence="15" id="KW-0812">Transmembrane</keyword>
<dbReference type="EC" id="2.3.2.27" evidence="5"/>
<dbReference type="GO" id="GO:0061630">
    <property type="term" value="F:ubiquitin protein ligase activity"/>
    <property type="evidence" value="ECO:0007669"/>
    <property type="project" value="UniProtKB-EC"/>
</dbReference>
<dbReference type="GO" id="GO:0030430">
    <property type="term" value="C:host cell cytoplasm"/>
    <property type="evidence" value="ECO:0007669"/>
    <property type="project" value="UniProtKB-SubCell"/>
</dbReference>
<comment type="catalytic activity">
    <reaction evidence="1">
        <text>S-ubiquitinyl-[E2 ubiquitin-conjugating enzyme]-L-cysteine + [acceptor protein]-L-lysine = [E2 ubiquitin-conjugating enzyme]-L-cysteine + N(6)-ubiquitinyl-[acceptor protein]-L-lysine.</text>
        <dbReference type="EC" id="2.3.2.27"/>
    </reaction>
</comment>
<evidence type="ECO:0000259" key="16">
    <source>
        <dbReference type="PROSITE" id="PS52053"/>
    </source>
</evidence>
<evidence type="ECO:0000256" key="2">
    <source>
        <dbReference type="ARBA" id="ARBA00004192"/>
    </source>
</evidence>
<dbReference type="Gene3D" id="1.20.58.360">
    <property type="entry name" value="Shigella T3SS effector IpaH defines"/>
    <property type="match status" value="1"/>
</dbReference>
<organism evidence="17">
    <name type="scientific">Pseudomonas helleri</name>
    <dbReference type="NCBI Taxonomy" id="1608996"/>
    <lineage>
        <taxon>Bacteria</taxon>
        <taxon>Pseudomonadati</taxon>
        <taxon>Pseudomonadota</taxon>
        <taxon>Gammaproteobacteria</taxon>
        <taxon>Pseudomonadales</taxon>
        <taxon>Pseudomonadaceae</taxon>
        <taxon>Pseudomonas</taxon>
    </lineage>
</organism>
<evidence type="ECO:0000256" key="14">
    <source>
        <dbReference type="PROSITE-ProRule" id="PRU01398"/>
    </source>
</evidence>
<dbReference type="Gene3D" id="3.80.10.10">
    <property type="entry name" value="Ribonuclease Inhibitor"/>
    <property type="match status" value="1"/>
</dbReference>
<keyword evidence="7" id="KW-0433">Leucine-rich repeat</keyword>
<dbReference type="RefSeq" id="WP_153377318.1">
    <property type="nucleotide sequence ID" value="NZ_JBITTT010000005.1"/>
</dbReference>
<protein>
    <recommendedName>
        <fullName evidence="5">RING-type E3 ubiquitin transferase</fullName>
        <ecNumber evidence="5">2.3.2.27</ecNumber>
    </recommendedName>
</protein>
<dbReference type="PROSITE" id="PS52053">
    <property type="entry name" value="NEL"/>
    <property type="match status" value="1"/>
</dbReference>
<proteinExistence type="inferred from homology"/>
<keyword evidence="11 14" id="KW-0832">Ubl conjugation</keyword>
<evidence type="ECO:0000256" key="12">
    <source>
        <dbReference type="ARBA" id="ARBA00023026"/>
    </source>
</evidence>
<feature type="transmembrane region" description="Helical" evidence="15">
    <location>
        <begin position="238"/>
        <end position="257"/>
    </location>
</feature>
<evidence type="ECO:0000256" key="8">
    <source>
        <dbReference type="ARBA" id="ARBA00022679"/>
    </source>
</evidence>
<comment type="PTM">
    <text evidence="14">Ubiquitinated in the presence of host E1 ubiquitin-activating enzyme, E2 ubiquitin-conjugating enzyme and ubiquitin.</text>
</comment>
<keyword evidence="15" id="KW-0472">Membrane</keyword>
<evidence type="ECO:0000256" key="9">
    <source>
        <dbReference type="ARBA" id="ARBA00022737"/>
    </source>
</evidence>
<evidence type="ECO:0000256" key="5">
    <source>
        <dbReference type="ARBA" id="ARBA00012483"/>
    </source>
</evidence>
<dbReference type="EMBL" id="WIVW01000001">
    <property type="protein sequence ID" value="MQU25364.1"/>
    <property type="molecule type" value="Genomic_DNA"/>
</dbReference>
<dbReference type="SUPFAM" id="SSF52058">
    <property type="entry name" value="L domain-like"/>
    <property type="match status" value="1"/>
</dbReference>
<evidence type="ECO:0000313" key="17">
    <source>
        <dbReference type="EMBL" id="MQT78686.1"/>
    </source>
</evidence>
<comment type="subcellular location">
    <subcellularLocation>
        <location evidence="2">Host cytoplasm</location>
    </subcellularLocation>
    <subcellularLocation>
        <location evidence="3">Secreted</location>
    </subcellularLocation>
</comment>
<feature type="domain" description="NEL" evidence="16">
    <location>
        <begin position="1317"/>
        <end position="1609"/>
    </location>
</feature>
<evidence type="ECO:0000256" key="7">
    <source>
        <dbReference type="ARBA" id="ARBA00022614"/>
    </source>
</evidence>
<dbReference type="Pfam" id="PF14496">
    <property type="entry name" value="NEL"/>
    <property type="match status" value="1"/>
</dbReference>
<dbReference type="Proteomes" id="UP000437970">
    <property type="component" value="Unassembled WGS sequence"/>
</dbReference>
<dbReference type="InterPro" id="IPR046673">
    <property type="entry name" value="ToxA_N"/>
</dbReference>
<evidence type="ECO:0000256" key="3">
    <source>
        <dbReference type="ARBA" id="ARBA00004613"/>
    </source>
</evidence>
<sequence length="1609" mass="178867">MTSIHPSPKLPLDARSATFSDFEPLELVLSNMPKWLVDADPHIISELNEAMAQSRAFHGRIGKKFGQLQSIEAFCGSLLSAEAWREFGPLVDVHRDYLAAVHVQLVTDQTLILTVRPHWIHDEPKTLLWAALQNFTESEALVGGFNPQSHIRHGGNPAQVSAVQPWQFAALCRRLDLGQKYQAYLQQFLGVAPTGATSLNDVQRTTQINLQRLKAYDMQVDVHIAFLKKNISRTAYDAILPVLLSATSLGSVTLVALDGRSVILSSISILDTVIDGVLIFTSDTPLLHPHNRLIVYIPNDPVAPFYEYSSLQAFTDALKQRLLDSAYVTFFSRFVALSERAEFMHKVAEKSDYLRLTTTPLVTRADEYLSSVQLKNMFADAQLLAVPTGVLDDREREARWQLYKTAGLFFVNLAALFVPVLGDIMLAVAIGDMLKEVYEGVDDWSQGDIDHAREHLLNVAKDAAINVGVVVGVTAFKAAASRLSAAAQAHFENFQPIRRDDGSVRLWNKGLEHYAHDEAGAQVHKADAQGIFTFNNRQHVAVDGKHYPVEFDQLLRQWRIVHGGRSDAFKPALLHDGKGRWLHAHEQPLEWQGSKALVGRLGQAPTNLDGQTLEKIRQLTGTSEAVIRRVHVDNLPTPPLLAVTLKRFEIDRNLDAFIRQMGTTQYNAERWANWQLHQLPYMPGWPSGKGLRVTDATGQALASYGTAQVPATSYINLMPSILEQGKVFEAVVAALTDVEAKALLGDELSHGLSPARALARSLGQFVDENRQAVFERIYARADTPKTPEASTVSVAFPGLPRSVAEALRESANFDQRGVLRTSKVPLALAETARVYLHEIRLNRALEGFYLKGHLNADTDRLTVHFVKQLPGWSPDLSLEIREGGLQGPVIRRIGTVEVAPARGLVRTPQGYQRYKMWGSSYRLEPGIYPSLPNAIFTSLTAFEREAMGFGSLSDAAKFNEALAAQAARARAEVATVLGMQPIKPRFKPLSILSDGQVGYPLCGLDAGPHGSALQRRVRELFPEFNQDQVLDYLDGLVARGADPLSVLRERKRIRTSLRNCLQIWIDAPLTELPPGGAIIDYSENRYQAAGLIERIWRHNPQHYSLVGLTDGLKLSLEGLRVLGFPVLPVMAEFGHVRELNLNNMGCKDTAAGFLEHFKGLESLEMDNNEMSHLPSSLGNMPDLQRLSVARNNLFLSSGNQVTLNALSKLEILNLNDNFLGPELDLSQLGHLRRIYVRRTWLDRWPGGLITRPLLEAADLRENRIVEIPEEVYQASPKLTRNITMSNNPLSPASRLRLARFVSQGGSSMGISSDELLSEAAAFEFWTTGITSVELARREQLWNGLRATDASEDLFIIFSRLTTTAEAQAVRQDLSRRIWEMIEAASDNAELRYDLMNIAASPRSCTDSVLMAFSNLEVQMELAKVSWIQPAQPQKLYELGKSLFRLDKLAKLADAHCASLVRAGGAAPDELEVLLAYRIGLARTLELPGQPQSMTFKNLAGVTAQDLEYARRSVVSAELNLEHNIFISTLDFWKAYLINEQQVEYSTLTEPYFENLSELLKKSPEMGSQRYLRRVGEVRNQMDSAVDAWSLNKTNAFLNSLPSGPSTTAL</sequence>
<evidence type="ECO:0000313" key="18">
    <source>
        <dbReference type="EMBL" id="MQU25364.1"/>
    </source>
</evidence>
<keyword evidence="13 14" id="KW-1035">Host cytoplasm</keyword>
<evidence type="ECO:0000256" key="4">
    <source>
        <dbReference type="ARBA" id="ARBA00009868"/>
    </source>
</evidence>
<keyword evidence="15" id="KW-1133">Transmembrane helix</keyword>
<evidence type="ECO:0000256" key="10">
    <source>
        <dbReference type="ARBA" id="ARBA00022786"/>
    </source>
</evidence>
<dbReference type="PANTHER" id="PTHR47114">
    <property type="match status" value="1"/>
</dbReference>
<evidence type="ECO:0000256" key="11">
    <source>
        <dbReference type="ARBA" id="ARBA00022843"/>
    </source>
</evidence>
<dbReference type="InterPro" id="IPR029487">
    <property type="entry name" value="NEL_dom"/>
</dbReference>
<reference evidence="17 19" key="1">
    <citation type="submission" date="2019-10" db="EMBL/GenBank/DDBJ databases">
        <title>Evaluation of single-gene subtyping targets for Pseudomonas.</title>
        <authorList>
            <person name="Reichler S.J."/>
            <person name="Orsi R.H."/>
            <person name="Wiedmann M."/>
            <person name="Martin N.H."/>
            <person name="Murphy S.I."/>
        </authorList>
    </citation>
    <scope>NUCLEOTIDE SEQUENCE</scope>
    <source>
        <strain evidence="18 19">FSL R10-1984</strain>
        <strain evidence="17">FSL R10-2339</strain>
    </source>
</reference>
<dbReference type="EMBL" id="WIWC01000001">
    <property type="protein sequence ID" value="MQT78686.1"/>
    <property type="molecule type" value="Genomic_DNA"/>
</dbReference>
<evidence type="ECO:0000256" key="1">
    <source>
        <dbReference type="ARBA" id="ARBA00000900"/>
    </source>
</evidence>
<dbReference type="GO" id="GO:0016567">
    <property type="term" value="P:protein ubiquitination"/>
    <property type="evidence" value="ECO:0007669"/>
    <property type="project" value="InterPro"/>
</dbReference>
<accession>A0A6A7YT73</accession>
<keyword evidence="8 14" id="KW-0808">Transferase</keyword>
<evidence type="ECO:0000256" key="13">
    <source>
        <dbReference type="ARBA" id="ARBA00023200"/>
    </source>
</evidence>
<dbReference type="GO" id="GO:0005576">
    <property type="term" value="C:extracellular region"/>
    <property type="evidence" value="ECO:0007669"/>
    <property type="project" value="UniProtKB-SubCell"/>
</dbReference>
<feature type="active site" description="Glycyl thioester intermediate" evidence="14">
    <location>
        <position position="1404"/>
    </location>
</feature>
<dbReference type="PANTHER" id="PTHR47114:SF2">
    <property type="entry name" value="OLIGODENDROCYTE-MYELIN GLYCOPROTEIN"/>
    <property type="match status" value="1"/>
</dbReference>
<dbReference type="InterPro" id="IPR032675">
    <property type="entry name" value="LRR_dom_sf"/>
</dbReference>
<gene>
    <name evidence="17" type="ORF">GHN86_01190</name>
    <name evidence="18" type="ORF">GHO29_02610</name>
</gene>
<dbReference type="Pfam" id="PF20178">
    <property type="entry name" value="ToxA_N"/>
    <property type="match status" value="1"/>
</dbReference>
<evidence type="ECO:0000256" key="15">
    <source>
        <dbReference type="SAM" id="Phobius"/>
    </source>
</evidence>